<reference evidence="1 2" key="2">
    <citation type="journal article" date="2022" name="Mol. Ecol. Resour.">
        <title>The genomes of chicory, endive, great burdock and yacon provide insights into Asteraceae paleo-polyploidization history and plant inulin production.</title>
        <authorList>
            <person name="Fan W."/>
            <person name="Wang S."/>
            <person name="Wang H."/>
            <person name="Wang A."/>
            <person name="Jiang F."/>
            <person name="Liu H."/>
            <person name="Zhao H."/>
            <person name="Xu D."/>
            <person name="Zhang Y."/>
        </authorList>
    </citation>
    <scope>NUCLEOTIDE SEQUENCE [LARGE SCALE GENOMIC DNA]</scope>
    <source>
        <strain evidence="2">cv. Yunnan</strain>
        <tissue evidence="1">Leaves</tissue>
    </source>
</reference>
<proteinExistence type="predicted"/>
<sequence length="98" mass="10962">MITLRYVSWLYQLGVTDPNATNISRHLIVIINCSVMSQASATSASSRFGSINLLHHLLLEVMGVEDDAIVIITTDYNREEMDSLLVDLEMELKPQAQP</sequence>
<gene>
    <name evidence="1" type="ORF">L1987_06217</name>
</gene>
<protein>
    <submittedName>
        <fullName evidence="1">Uncharacterized protein</fullName>
    </submittedName>
</protein>
<dbReference type="EMBL" id="CM042019">
    <property type="protein sequence ID" value="KAI3824746.1"/>
    <property type="molecule type" value="Genomic_DNA"/>
</dbReference>
<organism evidence="1 2">
    <name type="scientific">Smallanthus sonchifolius</name>
    <dbReference type="NCBI Taxonomy" id="185202"/>
    <lineage>
        <taxon>Eukaryota</taxon>
        <taxon>Viridiplantae</taxon>
        <taxon>Streptophyta</taxon>
        <taxon>Embryophyta</taxon>
        <taxon>Tracheophyta</taxon>
        <taxon>Spermatophyta</taxon>
        <taxon>Magnoliopsida</taxon>
        <taxon>eudicotyledons</taxon>
        <taxon>Gunneridae</taxon>
        <taxon>Pentapetalae</taxon>
        <taxon>asterids</taxon>
        <taxon>campanulids</taxon>
        <taxon>Asterales</taxon>
        <taxon>Asteraceae</taxon>
        <taxon>Asteroideae</taxon>
        <taxon>Heliantheae alliance</taxon>
        <taxon>Millerieae</taxon>
        <taxon>Smallanthus</taxon>
    </lineage>
</organism>
<evidence type="ECO:0000313" key="2">
    <source>
        <dbReference type="Proteomes" id="UP001056120"/>
    </source>
</evidence>
<reference evidence="2" key="1">
    <citation type="journal article" date="2022" name="Mol. Ecol. Resour.">
        <title>The genomes of chicory, endive, great burdock and yacon provide insights into Asteraceae palaeo-polyploidization history and plant inulin production.</title>
        <authorList>
            <person name="Fan W."/>
            <person name="Wang S."/>
            <person name="Wang H."/>
            <person name="Wang A."/>
            <person name="Jiang F."/>
            <person name="Liu H."/>
            <person name="Zhao H."/>
            <person name="Xu D."/>
            <person name="Zhang Y."/>
        </authorList>
    </citation>
    <scope>NUCLEOTIDE SEQUENCE [LARGE SCALE GENOMIC DNA]</scope>
    <source>
        <strain evidence="2">cv. Yunnan</strain>
    </source>
</reference>
<accession>A0ACB9JXH0</accession>
<comment type="caution">
    <text evidence="1">The sequence shown here is derived from an EMBL/GenBank/DDBJ whole genome shotgun (WGS) entry which is preliminary data.</text>
</comment>
<keyword evidence="2" id="KW-1185">Reference proteome</keyword>
<dbReference type="Proteomes" id="UP001056120">
    <property type="component" value="Linkage Group LG02"/>
</dbReference>
<evidence type="ECO:0000313" key="1">
    <source>
        <dbReference type="EMBL" id="KAI3824746.1"/>
    </source>
</evidence>
<name>A0ACB9JXH0_9ASTR</name>